<evidence type="ECO:0000313" key="1">
    <source>
        <dbReference type="EMBL" id="RNA31519.1"/>
    </source>
</evidence>
<reference evidence="1 2" key="1">
    <citation type="journal article" date="2018" name="Sci. Rep.">
        <title>Genomic signatures of local adaptation to the degree of environmental predictability in rotifers.</title>
        <authorList>
            <person name="Franch-Gras L."/>
            <person name="Hahn C."/>
            <person name="Garcia-Roger E.M."/>
            <person name="Carmona M.J."/>
            <person name="Serra M."/>
            <person name="Gomez A."/>
        </authorList>
    </citation>
    <scope>NUCLEOTIDE SEQUENCE [LARGE SCALE GENOMIC DNA]</scope>
    <source>
        <strain evidence="1">HYR1</strain>
    </source>
</reference>
<sequence length="59" mass="6691">MLACSIIRVFPKILIIKNLCCANSINKMRGENGHMPGHCSERQVAMDLFEQSKLILIFN</sequence>
<proteinExistence type="predicted"/>
<name>A0A3M7S765_BRAPC</name>
<comment type="caution">
    <text evidence="1">The sequence shown here is derived from an EMBL/GenBank/DDBJ whole genome shotgun (WGS) entry which is preliminary data.</text>
</comment>
<gene>
    <name evidence="1" type="ORF">BpHYR1_026855</name>
</gene>
<keyword evidence="2" id="KW-1185">Reference proteome</keyword>
<organism evidence="1 2">
    <name type="scientific">Brachionus plicatilis</name>
    <name type="common">Marine rotifer</name>
    <name type="synonym">Brachionus muelleri</name>
    <dbReference type="NCBI Taxonomy" id="10195"/>
    <lineage>
        <taxon>Eukaryota</taxon>
        <taxon>Metazoa</taxon>
        <taxon>Spiralia</taxon>
        <taxon>Gnathifera</taxon>
        <taxon>Rotifera</taxon>
        <taxon>Eurotatoria</taxon>
        <taxon>Monogononta</taxon>
        <taxon>Pseudotrocha</taxon>
        <taxon>Ploima</taxon>
        <taxon>Brachionidae</taxon>
        <taxon>Brachionus</taxon>
    </lineage>
</organism>
<dbReference type="EMBL" id="REGN01001934">
    <property type="protein sequence ID" value="RNA31519.1"/>
    <property type="molecule type" value="Genomic_DNA"/>
</dbReference>
<evidence type="ECO:0000313" key="2">
    <source>
        <dbReference type="Proteomes" id="UP000276133"/>
    </source>
</evidence>
<dbReference type="AlphaFoldDB" id="A0A3M7S765"/>
<dbReference type="Proteomes" id="UP000276133">
    <property type="component" value="Unassembled WGS sequence"/>
</dbReference>
<accession>A0A3M7S765</accession>
<protein>
    <submittedName>
        <fullName evidence="1">Uncharacterized protein</fullName>
    </submittedName>
</protein>